<keyword evidence="1" id="KW-0472">Membrane</keyword>
<evidence type="ECO:0000313" key="2">
    <source>
        <dbReference type="EMBL" id="PWN57651.1"/>
    </source>
</evidence>
<feature type="transmembrane region" description="Helical" evidence="1">
    <location>
        <begin position="20"/>
        <end position="41"/>
    </location>
</feature>
<dbReference type="AlphaFoldDB" id="A0A363UQB1"/>
<dbReference type="InterPro" id="IPR007047">
    <property type="entry name" value="Flp_Fap"/>
</dbReference>
<reference evidence="2 3" key="1">
    <citation type="submission" date="2018-05" db="EMBL/GenBank/DDBJ databases">
        <title>Abyssibacter profundi OUC007T gen. nov., sp. nov, a marine bacterium isolated from seawater of the Mariana Trench.</title>
        <authorList>
            <person name="Zhou S."/>
        </authorList>
    </citation>
    <scope>NUCLEOTIDE SEQUENCE [LARGE SCALE GENOMIC DNA]</scope>
    <source>
        <strain evidence="2 3">OUC007</strain>
    </source>
</reference>
<protein>
    <submittedName>
        <fullName evidence="2">Flp family type IVb pilin</fullName>
    </submittedName>
</protein>
<organism evidence="2 3">
    <name type="scientific">Abyssibacter profundi</name>
    <dbReference type="NCBI Taxonomy" id="2182787"/>
    <lineage>
        <taxon>Bacteria</taxon>
        <taxon>Pseudomonadati</taxon>
        <taxon>Pseudomonadota</taxon>
        <taxon>Gammaproteobacteria</taxon>
        <taxon>Chromatiales</taxon>
        <taxon>Oceanococcaceae</taxon>
        <taxon>Abyssibacter</taxon>
    </lineage>
</organism>
<sequence length="65" mass="6795">MLSYVLTLYKLWRDDEAASAVEYGLVIGLIAVALIVILGSLGEGLEALFKEACDEVVDGGCSSGS</sequence>
<name>A0A363UQB1_9GAMM</name>
<dbReference type="EMBL" id="QEQK01000001">
    <property type="protein sequence ID" value="PWN57651.1"/>
    <property type="molecule type" value="Genomic_DNA"/>
</dbReference>
<keyword evidence="1" id="KW-0812">Transmembrane</keyword>
<evidence type="ECO:0000313" key="3">
    <source>
        <dbReference type="Proteomes" id="UP000251800"/>
    </source>
</evidence>
<proteinExistence type="predicted"/>
<gene>
    <name evidence="2" type="ORF">DEH80_00475</name>
</gene>
<dbReference type="RefSeq" id="WP_109718507.1">
    <property type="nucleotide sequence ID" value="NZ_QEQK01000001.1"/>
</dbReference>
<comment type="caution">
    <text evidence="2">The sequence shown here is derived from an EMBL/GenBank/DDBJ whole genome shotgun (WGS) entry which is preliminary data.</text>
</comment>
<dbReference type="Proteomes" id="UP000251800">
    <property type="component" value="Unassembled WGS sequence"/>
</dbReference>
<keyword evidence="3" id="KW-1185">Reference proteome</keyword>
<evidence type="ECO:0000256" key="1">
    <source>
        <dbReference type="SAM" id="Phobius"/>
    </source>
</evidence>
<dbReference type="Pfam" id="PF04964">
    <property type="entry name" value="Flp_Fap"/>
    <property type="match status" value="1"/>
</dbReference>
<accession>A0A363UQB1</accession>
<keyword evidence="1" id="KW-1133">Transmembrane helix</keyword>